<dbReference type="Proteomes" id="UP000765509">
    <property type="component" value="Unassembled WGS sequence"/>
</dbReference>
<accession>A0A9Q3IKL2</accession>
<organism evidence="1 2">
    <name type="scientific">Austropuccinia psidii MF-1</name>
    <dbReference type="NCBI Taxonomy" id="1389203"/>
    <lineage>
        <taxon>Eukaryota</taxon>
        <taxon>Fungi</taxon>
        <taxon>Dikarya</taxon>
        <taxon>Basidiomycota</taxon>
        <taxon>Pucciniomycotina</taxon>
        <taxon>Pucciniomycetes</taxon>
        <taxon>Pucciniales</taxon>
        <taxon>Sphaerophragmiaceae</taxon>
        <taxon>Austropuccinia</taxon>
    </lineage>
</organism>
<name>A0A9Q3IKL2_9BASI</name>
<comment type="caution">
    <text evidence="1">The sequence shown here is derived from an EMBL/GenBank/DDBJ whole genome shotgun (WGS) entry which is preliminary data.</text>
</comment>
<reference evidence="1" key="1">
    <citation type="submission" date="2021-03" db="EMBL/GenBank/DDBJ databases">
        <title>Draft genome sequence of rust myrtle Austropuccinia psidii MF-1, a brazilian biotype.</title>
        <authorList>
            <person name="Quecine M.C."/>
            <person name="Pachon D.M.R."/>
            <person name="Bonatelli M.L."/>
            <person name="Correr F.H."/>
            <person name="Franceschini L.M."/>
            <person name="Leite T.F."/>
            <person name="Margarido G.R.A."/>
            <person name="Almeida C.A."/>
            <person name="Ferrarezi J.A."/>
            <person name="Labate C.A."/>
        </authorList>
    </citation>
    <scope>NUCLEOTIDE SEQUENCE</scope>
    <source>
        <strain evidence="1">MF-1</strain>
    </source>
</reference>
<keyword evidence="2" id="KW-1185">Reference proteome</keyword>
<dbReference type="CDD" id="cd09272">
    <property type="entry name" value="RNase_HI_RT_Ty1"/>
    <property type="match status" value="1"/>
</dbReference>
<gene>
    <name evidence="1" type="ORF">O181_084388</name>
</gene>
<sequence>MEDQSTYIYSKGNDRALLWIHVDDCVLGASSMDLMNYLKFKLEERLLLKWDIGIHSIVGIELRRTGNNFHLLQPSLSKKVCESCPSNIMAEKPFSEINLKSGLAINLDKNYLARIGMILYLDQATRPDLMYLVSYLAHFSINPTKVYWMALEALINYLRGMQNNSLTINTNESQEGLKIYVDANWGGEASRSQHGFIDFLWGYPMTWNSRRQTCVASSTCQDEYMALSFSARVGIWISQEIDVIHRGIVPILISDNKEAIQIASDSGSKKNSRHIQR</sequence>
<protein>
    <recommendedName>
        <fullName evidence="3">Reverse transcriptase Ty1/copia-type domain-containing protein</fullName>
    </recommendedName>
</protein>
<evidence type="ECO:0008006" key="3">
    <source>
        <dbReference type="Google" id="ProtNLM"/>
    </source>
</evidence>
<dbReference type="PANTHER" id="PTHR11439">
    <property type="entry name" value="GAG-POL-RELATED RETROTRANSPOSON"/>
    <property type="match status" value="1"/>
</dbReference>
<dbReference type="OrthoDB" id="3344688at2759"/>
<dbReference type="EMBL" id="AVOT02049510">
    <property type="protein sequence ID" value="MBW0544673.1"/>
    <property type="molecule type" value="Genomic_DNA"/>
</dbReference>
<dbReference type="PANTHER" id="PTHR11439:SF467">
    <property type="entry name" value="INTEGRASE CATALYTIC DOMAIN-CONTAINING PROTEIN"/>
    <property type="match status" value="1"/>
</dbReference>
<dbReference type="AlphaFoldDB" id="A0A9Q3IKL2"/>
<evidence type="ECO:0000313" key="1">
    <source>
        <dbReference type="EMBL" id="MBW0544673.1"/>
    </source>
</evidence>
<evidence type="ECO:0000313" key="2">
    <source>
        <dbReference type="Proteomes" id="UP000765509"/>
    </source>
</evidence>
<proteinExistence type="predicted"/>